<gene>
    <name evidence="2" type="ORF">GQN54_00550</name>
</gene>
<sequence length="1088" mass="125956">MKQTLHFFPSHLLRRGITLTLLLLVSLTVDAQFYNGSNMDFGKNRVQYENFEWKFYRFEKYETYFYTGGKELAEYTAEYAHHQIKKQEAFFDYVLDEKIQFVIYNKHSDFKQSNIGLSSDETYSIGGVTRIVGSKVFLYFEGDYERLNQQINSGIIEVLIYQMMYGGNWKDVIKNSALLTLPQWYVNGLISYLTKGDDPEVINRIKDGITNEKYDKFNRLNPKEATVASHAMWSYIADKYGPSTISNILYMTRVTRDVEDGFIYVIGTGFDDLKNSWIKFYQNNYMNNGAPEYTKTNAQLDFKTRKNRAYQQLKVSSDGNKVAYSTNQRGQYKVFIYDRVADKRTRIFKDEHKLDRIVDYSYPVLKWHPTGKLLSFFREEKGQVLLCTYNLEEEQLYQKPIFNLEKILSFDYSPDGKQMVLSAVFNGQTDLYLYNIGGNTQKKITDDIFDDLHPSFVEGGHAIAFASNRITDSLNPTSILIKDLDYKRDIFVIDYKSKEPRLVRVNSTANLTEKMPINFNGSIAYLGIEDATYGRHIAKFDSAVSRIDTTIHYNYFYTKENSTTYSRNISEQSSSLSGSNYSEIVFDNDKYLLTVEDFNSKSKTEEEPKKIRNKKSSKSEEARRKDNDNERTIVLISKPKSTLKGDENFDINNYQFENQKKAKRTVIPITTIDQDAPVKQEEKAFALTNQRNYNLNFKIDNSDIQLNNTFLNGQYQVFTGRPYNNPGLGATMRLGVVDLMEDYRVYGGFRYSGNSQEYLLGFQDLKKRLDKEYILSRIKTNSEIGNTPADIFTLQGTYSLIYPFSEVASLRGTVTARNDRIVPLSVSANSLETPIRNEAWGSLKMAYVFDNTRNIALNIKYGTRLKVFGEYYQKVFDENNDNTDGNLYVVGFDIRNYQKISRQLIFVTRLAGSSSFGKDKLIYYMGGVDDWWKTSNNFDDTKIDETQNYRFQTIATNMRGHLQNIRNGNNFMVFNSELRFPVFSYFIRKPIQSEFIKNFQLIGFADAGTAWTGSSPFDDKNPSNTENIYQKPFEIDVFNLNDPIVGGYGFGLRTMLLGYFVRADWAWGIENGVVNDKSIFYLSLSMDI</sequence>
<comment type="caution">
    <text evidence="2">The sequence shown here is derived from an EMBL/GenBank/DDBJ whole genome shotgun (WGS) entry which is preliminary data.</text>
</comment>
<keyword evidence="3" id="KW-1185">Reference proteome</keyword>
<accession>A0A6N9NFM4</accession>
<feature type="region of interest" description="Disordered" evidence="1">
    <location>
        <begin position="602"/>
        <end position="631"/>
    </location>
</feature>
<reference evidence="2 3" key="1">
    <citation type="submission" date="2019-12" db="EMBL/GenBank/DDBJ databases">
        <authorList>
            <person name="Zhao J."/>
        </authorList>
    </citation>
    <scope>NUCLEOTIDE SEQUENCE [LARGE SCALE GENOMIC DNA]</scope>
    <source>
        <strain evidence="2 3">S-15</strain>
    </source>
</reference>
<organism evidence="2 3">
    <name type="scientific">Acidiluteibacter ferrifornacis</name>
    <dbReference type="NCBI Taxonomy" id="2692424"/>
    <lineage>
        <taxon>Bacteria</taxon>
        <taxon>Pseudomonadati</taxon>
        <taxon>Bacteroidota</taxon>
        <taxon>Flavobacteriia</taxon>
        <taxon>Flavobacteriales</taxon>
        <taxon>Cryomorphaceae</taxon>
        <taxon>Acidiluteibacter</taxon>
    </lineage>
</organism>
<name>A0A6N9NFM4_9FLAO</name>
<evidence type="ECO:0000313" key="3">
    <source>
        <dbReference type="Proteomes" id="UP000470771"/>
    </source>
</evidence>
<dbReference type="Proteomes" id="UP000470771">
    <property type="component" value="Unassembled WGS sequence"/>
</dbReference>
<dbReference type="InterPro" id="IPR011042">
    <property type="entry name" value="6-blade_b-propeller_TolB-like"/>
</dbReference>
<feature type="compositionally biased region" description="Basic and acidic residues" evidence="1">
    <location>
        <begin position="617"/>
        <end position="631"/>
    </location>
</feature>
<dbReference type="PANTHER" id="PTHR36842">
    <property type="entry name" value="PROTEIN TOLB HOMOLOG"/>
    <property type="match status" value="1"/>
</dbReference>
<evidence type="ECO:0008006" key="4">
    <source>
        <dbReference type="Google" id="ProtNLM"/>
    </source>
</evidence>
<evidence type="ECO:0000256" key="1">
    <source>
        <dbReference type="SAM" id="MobiDB-lite"/>
    </source>
</evidence>
<dbReference type="Gene3D" id="2.120.10.30">
    <property type="entry name" value="TolB, C-terminal domain"/>
    <property type="match status" value="1"/>
</dbReference>
<proteinExistence type="predicted"/>
<evidence type="ECO:0000313" key="2">
    <source>
        <dbReference type="EMBL" id="NBG64584.1"/>
    </source>
</evidence>
<dbReference type="EMBL" id="WWNE01000003">
    <property type="protein sequence ID" value="NBG64584.1"/>
    <property type="molecule type" value="Genomic_DNA"/>
</dbReference>
<protein>
    <recommendedName>
        <fullName evidence="4">Translocation protein TolB</fullName>
    </recommendedName>
</protein>
<dbReference type="Gene3D" id="2.40.160.50">
    <property type="entry name" value="membrane protein fhac: a member of the omp85/tpsb transporter family"/>
    <property type="match status" value="1"/>
</dbReference>
<dbReference type="SUPFAM" id="SSF82171">
    <property type="entry name" value="DPP6 N-terminal domain-like"/>
    <property type="match status" value="1"/>
</dbReference>
<dbReference type="AlphaFoldDB" id="A0A6N9NFM4"/>
<dbReference type="RefSeq" id="WP_160630902.1">
    <property type="nucleotide sequence ID" value="NZ_WWNE01000003.1"/>
</dbReference>